<gene>
    <name evidence="3" type="ORF">KFK09_028367</name>
</gene>
<dbReference type="GO" id="GO:0003676">
    <property type="term" value="F:nucleic acid binding"/>
    <property type="evidence" value="ECO:0007669"/>
    <property type="project" value="InterPro"/>
</dbReference>
<dbReference type="PROSITE" id="PS50878">
    <property type="entry name" value="RT_POL"/>
    <property type="match status" value="1"/>
</dbReference>
<accession>A0A8T3A351</accession>
<dbReference type="EMBL" id="JAGYWB010000019">
    <property type="protein sequence ID" value="KAI0488532.1"/>
    <property type="molecule type" value="Genomic_DNA"/>
</dbReference>
<dbReference type="InterPro" id="IPR000477">
    <property type="entry name" value="RT_dom"/>
</dbReference>
<dbReference type="AlphaFoldDB" id="A0A8T3A351"/>
<evidence type="ECO:0000256" key="1">
    <source>
        <dbReference type="SAM" id="MobiDB-lite"/>
    </source>
</evidence>
<dbReference type="SUPFAM" id="SSF56219">
    <property type="entry name" value="DNase I-like"/>
    <property type="match status" value="1"/>
</dbReference>
<dbReference type="Gene3D" id="3.60.10.10">
    <property type="entry name" value="Endonuclease/exonuclease/phosphatase"/>
    <property type="match status" value="1"/>
</dbReference>
<dbReference type="SUPFAM" id="SSF53098">
    <property type="entry name" value="Ribonuclease H-like"/>
    <property type="match status" value="1"/>
</dbReference>
<dbReference type="InterPro" id="IPR012337">
    <property type="entry name" value="RNaseH-like_sf"/>
</dbReference>
<proteinExistence type="predicted"/>
<dbReference type="SMR" id="A0A8T3A351"/>
<organism evidence="3 4">
    <name type="scientific">Dendrobium nobile</name>
    <name type="common">Orchid</name>
    <dbReference type="NCBI Taxonomy" id="94219"/>
    <lineage>
        <taxon>Eukaryota</taxon>
        <taxon>Viridiplantae</taxon>
        <taxon>Streptophyta</taxon>
        <taxon>Embryophyta</taxon>
        <taxon>Tracheophyta</taxon>
        <taxon>Spermatophyta</taxon>
        <taxon>Magnoliopsida</taxon>
        <taxon>Liliopsida</taxon>
        <taxon>Asparagales</taxon>
        <taxon>Orchidaceae</taxon>
        <taxon>Epidendroideae</taxon>
        <taxon>Malaxideae</taxon>
        <taxon>Dendrobiinae</taxon>
        <taxon>Dendrobium</taxon>
    </lineage>
</organism>
<dbReference type="Gene3D" id="3.30.420.10">
    <property type="entry name" value="Ribonuclease H-like superfamily/Ribonuclease H"/>
    <property type="match status" value="1"/>
</dbReference>
<feature type="domain" description="Reverse transcriptase" evidence="2">
    <location>
        <begin position="837"/>
        <end position="1118"/>
    </location>
</feature>
<dbReference type="OrthoDB" id="694486at2759"/>
<dbReference type="Pfam" id="PF03372">
    <property type="entry name" value="Exo_endo_phos"/>
    <property type="match status" value="1"/>
</dbReference>
<dbReference type="InterPro" id="IPR025558">
    <property type="entry name" value="DUF4283"/>
</dbReference>
<dbReference type="GO" id="GO:0004523">
    <property type="term" value="F:RNA-DNA hybrid ribonuclease activity"/>
    <property type="evidence" value="ECO:0007669"/>
    <property type="project" value="InterPro"/>
</dbReference>
<sequence length="1244" mass="140624">MSEDKPISNKGFFNLDKEESSPSKSRSFKDVLAGSGDSVPTLSHTTFNGVPAVLLSDEDVLKLASPFQYTLVGKFGLNRPNLDSIRSFFTNLKLSGFFSIGLLDSRHVAIQLSNDLDYSRIFARRSYFIFNCQMRILKWTPFFDIKEESPIVPIWISFPNLRLHFFNQKVLHALGSIFGRPLQTDQATASRTRPSVARILVEVDITKKHAKEIWVGSKALGYMQKVEFEKVPDFCSHCKIHGHANTDCFKLHPELKKSNLHVDGKLGSSDQVYVPTGKLIQTDRLEPLPSSDNYEAEVVVSQENLQNPIVNTSLDRENSDIVENVNEDTEPKILVSVDSILKEIGSSVNEHAFLTNKEISEKNTAPISIIEEDMAGDISGELYEEGEFLLPCNDEQNNEQTVNNIQNSVSKKLHLSSDISIDNSSKKKAEAISYSNANTSYSQNIDDGGFSKVNKKKGELGEKIPLLEGNRFPLWEEMRKFAIIANGPWCIGGDFNIISNASERRGGNLPNSSAMEDFNSVISDCSLTDIGFSGNSFTWNRATIWQRLDRILFNNDWLSNFPITTVEHLSRTLSDHCPLLLNINANSRIGNTSFRFQNMWLNHQDFKNVVRINWNAPLFPNNDIKGMLRLWSKLSRLKHVLNWWNKNVFKNIFSNIKEAELKVQEHENSYMSNPSNENLIHLNSAKDLLVSLQDQEEIFWKQKANVKFTVEGDRNTKFFHALANRNRNRNYIHKIMINDGSFIDSEELICNSGVDHFKNIFQSNDNTIPVTNTHIIPKIVDDRDNELLCLIPTEEEILNAVNDLNGDSIAGPDGYTTKFFQNSWEMLKHDIIEAAIDFFKGTPYPNYFTSTNIVLIPKSIGANKWNDFRPISLCSFFNKLISKVLSKRLENILPRIISRNQTGFVKGRSIFDNVLLTQEMAHEINTKVKGGNIILKLDISKAYDNLNWNFLFNIMSLFGFSDSFINLIKNSINNCYFSVLINGRSHGYFKSTKGLRQGDNISPALFIIAMEYLSRGIEDLFIHNPNLYFRTVRGLPVSHLSFADDFILFSNGHILNLIPILILWFIWKSRNESKHAGIQMDASLADFLGINLNSNAAKCKSRLVIWRKPNVPYVKLNTDGSVTNNLAGTGGIIRDHAGKVLSVFASPLQFCSVLTAELSGLQLGIDKCITLGFHNVWIEVDADLVVQIINNKVQANACADWLANFGCQLENYQDLNISSLNPVLKGRILLDKTSLPYIRKGCVS</sequence>
<dbReference type="InterPro" id="IPR040256">
    <property type="entry name" value="At4g02000-like"/>
</dbReference>
<dbReference type="SUPFAM" id="SSF56672">
    <property type="entry name" value="DNA/RNA polymerases"/>
    <property type="match status" value="1"/>
</dbReference>
<dbReference type="Pfam" id="PF00078">
    <property type="entry name" value="RVT_1"/>
    <property type="match status" value="1"/>
</dbReference>
<dbReference type="PANTHER" id="PTHR31286">
    <property type="entry name" value="GLYCINE-RICH CELL WALL STRUCTURAL PROTEIN 1.8-LIKE"/>
    <property type="match status" value="1"/>
</dbReference>
<dbReference type="Pfam" id="PF13456">
    <property type="entry name" value="RVT_3"/>
    <property type="match status" value="1"/>
</dbReference>
<dbReference type="CDD" id="cd01650">
    <property type="entry name" value="RT_nLTR_like"/>
    <property type="match status" value="1"/>
</dbReference>
<dbReference type="InterPro" id="IPR002156">
    <property type="entry name" value="RNaseH_domain"/>
</dbReference>
<dbReference type="InterPro" id="IPR044730">
    <property type="entry name" value="RNase_H-like_dom_plant"/>
</dbReference>
<keyword evidence="4" id="KW-1185">Reference proteome</keyword>
<protein>
    <recommendedName>
        <fullName evidence="2">Reverse transcriptase domain-containing protein</fullName>
    </recommendedName>
</protein>
<dbReference type="InterPro" id="IPR036397">
    <property type="entry name" value="RNaseH_sf"/>
</dbReference>
<dbReference type="InterPro" id="IPR043502">
    <property type="entry name" value="DNA/RNA_pol_sf"/>
</dbReference>
<comment type="caution">
    <text evidence="3">The sequence shown here is derived from an EMBL/GenBank/DDBJ whole genome shotgun (WGS) entry which is preliminary data.</text>
</comment>
<feature type="region of interest" description="Disordered" evidence="1">
    <location>
        <begin position="1"/>
        <end position="31"/>
    </location>
</feature>
<evidence type="ECO:0000259" key="2">
    <source>
        <dbReference type="PROSITE" id="PS50878"/>
    </source>
</evidence>
<evidence type="ECO:0000313" key="3">
    <source>
        <dbReference type="EMBL" id="KAI0488532.1"/>
    </source>
</evidence>
<reference evidence="3" key="1">
    <citation type="journal article" date="2022" name="Front. Genet.">
        <title>Chromosome-Scale Assembly of the Dendrobium nobile Genome Provides Insights Into the Molecular Mechanism of the Biosynthesis of the Medicinal Active Ingredient of Dendrobium.</title>
        <authorList>
            <person name="Xu Q."/>
            <person name="Niu S.-C."/>
            <person name="Li K.-L."/>
            <person name="Zheng P.-J."/>
            <person name="Zhang X.-J."/>
            <person name="Jia Y."/>
            <person name="Liu Y."/>
            <person name="Niu Y.-X."/>
            <person name="Yu L.-H."/>
            <person name="Chen D.-F."/>
            <person name="Zhang G.-Q."/>
        </authorList>
    </citation>
    <scope>NUCLEOTIDE SEQUENCE</scope>
    <source>
        <tissue evidence="3">Leaf</tissue>
    </source>
</reference>
<name>A0A8T3A351_DENNO</name>
<evidence type="ECO:0000313" key="4">
    <source>
        <dbReference type="Proteomes" id="UP000829196"/>
    </source>
</evidence>
<dbReference type="PANTHER" id="PTHR31286:SF179">
    <property type="entry name" value="RNASE H TYPE-1 DOMAIN-CONTAINING PROTEIN"/>
    <property type="match status" value="1"/>
</dbReference>
<dbReference type="Pfam" id="PF14111">
    <property type="entry name" value="DUF4283"/>
    <property type="match status" value="1"/>
</dbReference>
<dbReference type="CDD" id="cd06222">
    <property type="entry name" value="RNase_H_like"/>
    <property type="match status" value="1"/>
</dbReference>
<dbReference type="InterPro" id="IPR005135">
    <property type="entry name" value="Endo/exonuclease/phosphatase"/>
</dbReference>
<dbReference type="Proteomes" id="UP000829196">
    <property type="component" value="Unassembled WGS sequence"/>
</dbReference>
<dbReference type="InterPro" id="IPR036691">
    <property type="entry name" value="Endo/exonu/phosph_ase_sf"/>
</dbReference>